<evidence type="ECO:0000313" key="2">
    <source>
        <dbReference type="Proteomes" id="UP000661507"/>
    </source>
</evidence>
<dbReference type="RefSeq" id="WP_188973594.1">
    <property type="nucleotide sequence ID" value="NZ_BMKW01000027.1"/>
</dbReference>
<name>A0A917NZ43_9PROT</name>
<dbReference type="EMBL" id="BMKW01000027">
    <property type="protein sequence ID" value="GGJ43446.1"/>
    <property type="molecule type" value="Genomic_DNA"/>
</dbReference>
<proteinExistence type="predicted"/>
<dbReference type="AlphaFoldDB" id="A0A917NZ43"/>
<keyword evidence="2" id="KW-1185">Reference proteome</keyword>
<evidence type="ECO:0000313" key="1">
    <source>
        <dbReference type="EMBL" id="GGJ43446.1"/>
    </source>
</evidence>
<sequence>MAGIGYQTGWVGVTLGYRYPYYDQGNDKFVQDFSFSGPFLAVNFSF</sequence>
<gene>
    <name evidence="1" type="ORF">GCM10011320_58680</name>
</gene>
<comment type="caution">
    <text evidence="1">The sequence shown here is derived from an EMBL/GenBank/DDBJ whole genome shotgun (WGS) entry which is preliminary data.</text>
</comment>
<protein>
    <submittedName>
        <fullName evidence="1">Uncharacterized protein</fullName>
    </submittedName>
</protein>
<reference evidence="1" key="1">
    <citation type="journal article" date="2014" name="Int. J. Syst. Evol. Microbiol.">
        <title>Complete genome sequence of Corynebacterium casei LMG S-19264T (=DSM 44701T), isolated from a smear-ripened cheese.</title>
        <authorList>
            <consortium name="US DOE Joint Genome Institute (JGI-PGF)"/>
            <person name="Walter F."/>
            <person name="Albersmeier A."/>
            <person name="Kalinowski J."/>
            <person name="Ruckert C."/>
        </authorList>
    </citation>
    <scope>NUCLEOTIDE SEQUENCE</scope>
    <source>
        <strain evidence="1">CGMCC 1.3617</strain>
    </source>
</reference>
<dbReference type="Proteomes" id="UP000661507">
    <property type="component" value="Unassembled WGS sequence"/>
</dbReference>
<organism evidence="1 2">
    <name type="scientific">Neoroseomonas lacus</name>
    <dbReference type="NCBI Taxonomy" id="287609"/>
    <lineage>
        <taxon>Bacteria</taxon>
        <taxon>Pseudomonadati</taxon>
        <taxon>Pseudomonadota</taxon>
        <taxon>Alphaproteobacteria</taxon>
        <taxon>Acetobacterales</taxon>
        <taxon>Acetobacteraceae</taxon>
        <taxon>Neoroseomonas</taxon>
    </lineage>
</organism>
<reference evidence="1" key="2">
    <citation type="submission" date="2020-09" db="EMBL/GenBank/DDBJ databases">
        <authorList>
            <person name="Sun Q."/>
            <person name="Zhou Y."/>
        </authorList>
    </citation>
    <scope>NUCLEOTIDE SEQUENCE</scope>
    <source>
        <strain evidence="1">CGMCC 1.3617</strain>
    </source>
</reference>
<accession>A0A917NZ43</accession>